<evidence type="ECO:0008006" key="4">
    <source>
        <dbReference type="Google" id="ProtNLM"/>
    </source>
</evidence>
<sequence>MAPQCRSQAAAVLLLAVVLARCGGLRLPSDLRGPSAAAGAPDALNCTFLVEGAGGAENASLSVAVTCDGATLFDRTVNATGVAETTLTPSLTLFKAVGGGTAVLHLHGGVGGLVFDSTFASIPPMTG</sequence>
<feature type="non-terminal residue" evidence="2">
    <location>
        <position position="127"/>
    </location>
</feature>
<evidence type="ECO:0000256" key="1">
    <source>
        <dbReference type="SAM" id="SignalP"/>
    </source>
</evidence>
<comment type="caution">
    <text evidence="2">The sequence shown here is derived from an EMBL/GenBank/DDBJ whole genome shotgun (WGS) entry which is preliminary data.</text>
</comment>
<evidence type="ECO:0000313" key="3">
    <source>
        <dbReference type="Proteomes" id="UP000708148"/>
    </source>
</evidence>
<feature type="chain" id="PRO_5035784409" description="CUB domain-containing protein" evidence="1">
    <location>
        <begin position="25"/>
        <end position="127"/>
    </location>
</feature>
<keyword evidence="1" id="KW-0732">Signal</keyword>
<dbReference type="Proteomes" id="UP000708148">
    <property type="component" value="Unassembled WGS sequence"/>
</dbReference>
<keyword evidence="3" id="KW-1185">Reference proteome</keyword>
<name>A0A8S1JA97_9CHLO</name>
<proteinExistence type="predicted"/>
<protein>
    <recommendedName>
        <fullName evidence="4">CUB domain-containing protein</fullName>
    </recommendedName>
</protein>
<dbReference type="EMBL" id="CAJHUC010002064">
    <property type="protein sequence ID" value="CAD7703097.1"/>
    <property type="molecule type" value="Genomic_DNA"/>
</dbReference>
<dbReference type="AlphaFoldDB" id="A0A8S1JA97"/>
<feature type="signal peptide" evidence="1">
    <location>
        <begin position="1"/>
        <end position="24"/>
    </location>
</feature>
<reference evidence="2" key="1">
    <citation type="submission" date="2020-12" db="EMBL/GenBank/DDBJ databases">
        <authorList>
            <person name="Iha C."/>
        </authorList>
    </citation>
    <scope>NUCLEOTIDE SEQUENCE</scope>
</reference>
<gene>
    <name evidence="2" type="ORF">OSTQU699_LOCUS8454</name>
</gene>
<organism evidence="2 3">
    <name type="scientific">Ostreobium quekettii</name>
    <dbReference type="NCBI Taxonomy" id="121088"/>
    <lineage>
        <taxon>Eukaryota</taxon>
        <taxon>Viridiplantae</taxon>
        <taxon>Chlorophyta</taxon>
        <taxon>core chlorophytes</taxon>
        <taxon>Ulvophyceae</taxon>
        <taxon>TCBD clade</taxon>
        <taxon>Bryopsidales</taxon>
        <taxon>Ostreobineae</taxon>
        <taxon>Ostreobiaceae</taxon>
        <taxon>Ostreobium</taxon>
    </lineage>
</organism>
<evidence type="ECO:0000313" key="2">
    <source>
        <dbReference type="EMBL" id="CAD7703097.1"/>
    </source>
</evidence>
<accession>A0A8S1JA97</accession>